<keyword evidence="2" id="KW-1185">Reference proteome</keyword>
<dbReference type="HOGENOM" id="CLU_3377270_0_0_1"/>
<evidence type="ECO:0000313" key="2">
    <source>
        <dbReference type="Proteomes" id="UP000009131"/>
    </source>
</evidence>
<dbReference type="InParanoid" id="G7E3N3"/>
<proteinExistence type="predicted"/>
<dbReference type="EMBL" id="BABT02000119">
    <property type="protein sequence ID" value="GAA97443.1"/>
    <property type="molecule type" value="Genomic_DNA"/>
</dbReference>
<gene>
    <name evidence="1" type="primary">Mo04122</name>
    <name evidence="1" type="ORF">E5Q_04122</name>
</gene>
<name>G7E3N3_MIXOS</name>
<protein>
    <submittedName>
        <fullName evidence="1">Uncharacterized protein</fullName>
    </submittedName>
</protein>
<reference evidence="1 2" key="1">
    <citation type="journal article" date="2011" name="J. Gen. Appl. Microbiol.">
        <title>Draft genome sequencing of the enigmatic basidiomycete Mixia osmundae.</title>
        <authorList>
            <person name="Nishida H."/>
            <person name="Nagatsuka Y."/>
            <person name="Sugiyama J."/>
        </authorList>
    </citation>
    <scope>NUCLEOTIDE SEQUENCE [LARGE SCALE GENOMIC DNA]</scope>
    <source>
        <strain evidence="2">CBS 9802 / IAM 14324 / JCM 22182 / KY 12970</strain>
    </source>
</reference>
<dbReference type="Proteomes" id="UP000009131">
    <property type="component" value="Unassembled WGS sequence"/>
</dbReference>
<accession>G7E3N3</accession>
<evidence type="ECO:0000313" key="1">
    <source>
        <dbReference type="EMBL" id="GAA97443.1"/>
    </source>
</evidence>
<sequence>MCLNDACSRGKTRSSIAQRPARSSAASVDLVALI</sequence>
<organism evidence="1 2">
    <name type="scientific">Mixia osmundae (strain CBS 9802 / IAM 14324 / JCM 22182 / KY 12970)</name>
    <dbReference type="NCBI Taxonomy" id="764103"/>
    <lineage>
        <taxon>Eukaryota</taxon>
        <taxon>Fungi</taxon>
        <taxon>Dikarya</taxon>
        <taxon>Basidiomycota</taxon>
        <taxon>Pucciniomycotina</taxon>
        <taxon>Mixiomycetes</taxon>
        <taxon>Mixiales</taxon>
        <taxon>Mixiaceae</taxon>
        <taxon>Mixia</taxon>
    </lineage>
</organism>
<reference evidence="1 2" key="2">
    <citation type="journal article" date="2012" name="Open Biol.">
        <title>Characteristics of nucleosomes and linker DNA regions on the genome of the basidiomycete Mixia osmundae revealed by mono- and dinucleosome mapping.</title>
        <authorList>
            <person name="Nishida H."/>
            <person name="Kondo S."/>
            <person name="Matsumoto T."/>
            <person name="Suzuki Y."/>
            <person name="Yoshikawa H."/>
            <person name="Taylor T.D."/>
            <person name="Sugiyama J."/>
        </authorList>
    </citation>
    <scope>NUCLEOTIDE SEQUENCE [LARGE SCALE GENOMIC DNA]</scope>
    <source>
        <strain evidence="2">CBS 9802 / IAM 14324 / JCM 22182 / KY 12970</strain>
    </source>
</reference>
<comment type="caution">
    <text evidence="1">The sequence shown here is derived from an EMBL/GenBank/DDBJ whole genome shotgun (WGS) entry which is preliminary data.</text>
</comment>
<dbReference type="AlphaFoldDB" id="G7E3N3"/>